<dbReference type="AlphaFoldDB" id="A0A077EGJ4"/>
<protein>
    <submittedName>
        <fullName evidence="1">Uncharacterized protein</fullName>
    </submittedName>
</protein>
<accession>A0A077EGJ4</accession>
<reference evidence="1" key="1">
    <citation type="journal article" date="2013" name="Lancet">
        <title>First case of E anophelis outbreak in an intensive-care unit.</title>
        <authorList>
            <person name="Teo J."/>
            <person name="Tan S.Y."/>
            <person name="Tay M."/>
            <person name="Ding Y."/>
            <person name="Kjelleberg S."/>
            <person name="Givskov M."/>
            <person name="Lin R.T."/>
            <person name="Yang L."/>
        </authorList>
    </citation>
    <scope>NUCLEOTIDE SEQUENCE [LARGE SCALE GENOMIC DNA]</scope>
    <source>
        <strain evidence="1">NUHP1</strain>
    </source>
</reference>
<dbReference type="EMBL" id="CP007547">
    <property type="protein sequence ID" value="AIL45294.1"/>
    <property type="molecule type" value="Genomic_DNA"/>
</dbReference>
<sequence length="47" mass="5275">MLMELILKKNNGKRLVVPVSTSVKNVQKIAAKKRKIKKTVVVQENAT</sequence>
<dbReference type="HOGENOM" id="CLU_3167537_0_0_10"/>
<dbReference type="Proteomes" id="UP000028933">
    <property type="component" value="Chromosome"/>
</dbReference>
<gene>
    <name evidence="1" type="ORF">BD94_1519</name>
</gene>
<reference evidence="1" key="2">
    <citation type="journal article" date="2015" name="Genome Biol. Evol.">
        <title>Complete Genome Sequence and Transcriptomic Analysis of the Novel Pathogen Elizabethkingia anophelis in Response to Oxidative Stress.</title>
        <authorList>
            <person name="Li Y."/>
            <person name="Liu Y."/>
            <person name="Chew S.C."/>
            <person name="Tay M."/>
            <person name="Salido M.M."/>
            <person name="Teo J."/>
            <person name="Lauro F.M."/>
            <person name="Givskov M."/>
            <person name="Yang L."/>
        </authorList>
    </citation>
    <scope>NUCLEOTIDE SEQUENCE</scope>
    <source>
        <strain evidence="1">NUHP1</strain>
    </source>
</reference>
<evidence type="ECO:0000313" key="2">
    <source>
        <dbReference type="Proteomes" id="UP000028933"/>
    </source>
</evidence>
<dbReference type="KEGG" id="eao:BD94_1519"/>
<proteinExistence type="predicted"/>
<name>A0A077EGJ4_9FLAO</name>
<organism evidence="1 2">
    <name type="scientific">Elizabethkingia anophelis NUHP1</name>
    <dbReference type="NCBI Taxonomy" id="1338011"/>
    <lineage>
        <taxon>Bacteria</taxon>
        <taxon>Pseudomonadati</taxon>
        <taxon>Bacteroidota</taxon>
        <taxon>Flavobacteriia</taxon>
        <taxon>Flavobacteriales</taxon>
        <taxon>Weeksellaceae</taxon>
        <taxon>Elizabethkingia</taxon>
    </lineage>
</organism>
<evidence type="ECO:0000313" key="1">
    <source>
        <dbReference type="EMBL" id="AIL45294.1"/>
    </source>
</evidence>